<gene>
    <name evidence="1" type="ORF">COJ50_13365</name>
</gene>
<dbReference type="AlphaFoldDB" id="A0A2B1KNH8"/>
<evidence type="ECO:0000313" key="2">
    <source>
        <dbReference type="Proteomes" id="UP000225182"/>
    </source>
</evidence>
<dbReference type="Proteomes" id="UP000225182">
    <property type="component" value="Unassembled WGS sequence"/>
</dbReference>
<proteinExistence type="predicted"/>
<sequence>MNIYIEILHPQYKNKHFLYFNINSLIRMFFRGNIENDIEFIKHYITSEVMEMKKIQLIFKDKVRRG</sequence>
<accession>A0A2B1KNH8</accession>
<comment type="caution">
    <text evidence="1">The sequence shown here is derived from an EMBL/GenBank/DDBJ whole genome shotgun (WGS) entry which is preliminary data.</text>
</comment>
<organism evidence="1 2">
    <name type="scientific">Bacillus cereus</name>
    <dbReference type="NCBI Taxonomy" id="1396"/>
    <lineage>
        <taxon>Bacteria</taxon>
        <taxon>Bacillati</taxon>
        <taxon>Bacillota</taxon>
        <taxon>Bacilli</taxon>
        <taxon>Bacillales</taxon>
        <taxon>Bacillaceae</taxon>
        <taxon>Bacillus</taxon>
        <taxon>Bacillus cereus group</taxon>
    </lineage>
</organism>
<name>A0A2B1KNH8_BACCE</name>
<dbReference type="EMBL" id="NUYN01000020">
    <property type="protein sequence ID" value="PFN25413.1"/>
    <property type="molecule type" value="Genomic_DNA"/>
</dbReference>
<protein>
    <submittedName>
        <fullName evidence="1">Uncharacterized protein</fullName>
    </submittedName>
</protein>
<evidence type="ECO:0000313" key="1">
    <source>
        <dbReference type="EMBL" id="PFN25413.1"/>
    </source>
</evidence>
<reference evidence="1 2" key="1">
    <citation type="submission" date="2017-09" db="EMBL/GenBank/DDBJ databases">
        <title>Large-scale bioinformatics analysis of Bacillus genomes uncovers conserved roles of natural products in bacterial physiology.</title>
        <authorList>
            <consortium name="Agbiome Team Llc"/>
            <person name="Bleich R.M."/>
            <person name="Grubbs K.J."/>
            <person name="Santa Maria K.C."/>
            <person name="Allen S.E."/>
            <person name="Farag S."/>
            <person name="Shank E.A."/>
            <person name="Bowers A."/>
        </authorList>
    </citation>
    <scope>NUCLEOTIDE SEQUENCE [LARGE SCALE GENOMIC DNA]</scope>
    <source>
        <strain evidence="1 2">AFS076905</strain>
    </source>
</reference>